<dbReference type="EMBL" id="AJWK01026919">
    <property type="status" value="NOT_ANNOTATED_CDS"/>
    <property type="molecule type" value="Genomic_DNA"/>
</dbReference>
<dbReference type="VEuPathDB" id="VectorBase:LLOJ008020"/>
<organism evidence="1 2">
    <name type="scientific">Lutzomyia longipalpis</name>
    <name type="common">Sand fly</name>
    <dbReference type="NCBI Taxonomy" id="7200"/>
    <lineage>
        <taxon>Eukaryota</taxon>
        <taxon>Metazoa</taxon>
        <taxon>Ecdysozoa</taxon>
        <taxon>Arthropoda</taxon>
        <taxon>Hexapoda</taxon>
        <taxon>Insecta</taxon>
        <taxon>Pterygota</taxon>
        <taxon>Neoptera</taxon>
        <taxon>Endopterygota</taxon>
        <taxon>Diptera</taxon>
        <taxon>Nematocera</taxon>
        <taxon>Psychodoidea</taxon>
        <taxon>Psychodidae</taxon>
        <taxon>Lutzomyia</taxon>
        <taxon>Lutzomyia</taxon>
    </lineage>
</organism>
<evidence type="ECO:0008006" key="3">
    <source>
        <dbReference type="Google" id="ProtNLM"/>
    </source>
</evidence>
<dbReference type="VEuPathDB" id="VectorBase:LLONM1_009537"/>
<dbReference type="SUPFAM" id="SSF48726">
    <property type="entry name" value="Immunoglobulin"/>
    <property type="match status" value="1"/>
</dbReference>
<accession>A0A1B0CT21</accession>
<dbReference type="InterPro" id="IPR013783">
    <property type="entry name" value="Ig-like_fold"/>
</dbReference>
<dbReference type="Proteomes" id="UP000092461">
    <property type="component" value="Unassembled WGS sequence"/>
</dbReference>
<sequence>MQQLFLFFSVVGQAYKVDVEVLSASRGCTAILRCVVPTFVKELVRVVSWVQEPAFYIYPSLQGDGKFHLLPTGELLIHNLEYSDEYPTYRCRTMHRLTRQVVVSSATKVRISDQRGIVAPSIVEHTAHVSVAQDEGAVLLCIAQGCPATEYR</sequence>
<proteinExistence type="predicted"/>
<protein>
    <recommendedName>
        <fullName evidence="3">Ig-like domain-containing protein</fullName>
    </recommendedName>
</protein>
<evidence type="ECO:0000313" key="1">
    <source>
        <dbReference type="EnsemblMetazoa" id="LLOJ008020-PA"/>
    </source>
</evidence>
<name>A0A1B0CT21_LUTLO</name>
<dbReference type="FunFam" id="2.60.40.10:FF:001140">
    <property type="entry name" value="Down syndrome cell adhesion molecule-like protein Dscam2"/>
    <property type="match status" value="1"/>
</dbReference>
<dbReference type="AlphaFoldDB" id="A0A1B0CT21"/>
<evidence type="ECO:0000313" key="2">
    <source>
        <dbReference type="Proteomes" id="UP000092461"/>
    </source>
</evidence>
<dbReference type="InterPro" id="IPR036179">
    <property type="entry name" value="Ig-like_dom_sf"/>
</dbReference>
<dbReference type="Gene3D" id="2.60.40.10">
    <property type="entry name" value="Immunoglobulins"/>
    <property type="match status" value="1"/>
</dbReference>
<keyword evidence="2" id="KW-1185">Reference proteome</keyword>
<dbReference type="EnsemblMetazoa" id="LLOJ008020-RA">
    <property type="protein sequence ID" value="LLOJ008020-PA"/>
    <property type="gene ID" value="LLOJ008020"/>
</dbReference>
<reference evidence="1" key="1">
    <citation type="submission" date="2020-05" db="UniProtKB">
        <authorList>
            <consortium name="EnsemblMetazoa"/>
        </authorList>
    </citation>
    <scope>IDENTIFICATION</scope>
    <source>
        <strain evidence="1">Jacobina</strain>
    </source>
</reference>